<dbReference type="GO" id="GO:0007032">
    <property type="term" value="P:endosome organization"/>
    <property type="evidence" value="ECO:0007669"/>
    <property type="project" value="TreeGrafter"/>
</dbReference>
<evidence type="ECO:0000313" key="10">
    <source>
        <dbReference type="RefSeq" id="XP_032800925.1"/>
    </source>
</evidence>
<evidence type="ECO:0000313" key="11">
    <source>
        <dbReference type="RefSeq" id="XP_032800926.1"/>
    </source>
</evidence>
<reference evidence="8 9" key="1">
    <citation type="submission" date="2025-04" db="UniProtKB">
        <authorList>
            <consortium name="RefSeq"/>
        </authorList>
    </citation>
    <scope>IDENTIFICATION</scope>
    <source>
        <tissue evidence="8 9">Sperm</tissue>
    </source>
</reference>
<evidence type="ECO:0000256" key="5">
    <source>
        <dbReference type="ARBA" id="ARBA00023302"/>
    </source>
</evidence>
<dbReference type="GO" id="GO:0012506">
    <property type="term" value="C:vesicle membrane"/>
    <property type="evidence" value="ECO:0007669"/>
    <property type="project" value="TreeGrafter"/>
</dbReference>
<dbReference type="PANTHER" id="PTHR10502:SF133">
    <property type="entry name" value="ANNEXIN A8-RELATED"/>
    <property type="match status" value="1"/>
</dbReference>
<organism evidence="7 8">
    <name type="scientific">Petromyzon marinus</name>
    <name type="common">Sea lamprey</name>
    <dbReference type="NCBI Taxonomy" id="7757"/>
    <lineage>
        <taxon>Eukaryota</taxon>
        <taxon>Metazoa</taxon>
        <taxon>Chordata</taxon>
        <taxon>Craniata</taxon>
        <taxon>Vertebrata</taxon>
        <taxon>Cyclostomata</taxon>
        <taxon>Hyperoartia</taxon>
        <taxon>Petromyzontiformes</taxon>
        <taxon>Petromyzontidae</taxon>
        <taxon>Petromyzon</taxon>
    </lineage>
</organism>
<dbReference type="PROSITE" id="PS00223">
    <property type="entry name" value="ANNEXIN_1"/>
    <property type="match status" value="3"/>
</dbReference>
<proteinExistence type="inferred from homology"/>
<dbReference type="GO" id="GO:0005634">
    <property type="term" value="C:nucleus"/>
    <property type="evidence" value="ECO:0007669"/>
    <property type="project" value="TreeGrafter"/>
</dbReference>
<keyword evidence="4 6" id="KW-0041">Annexin</keyword>
<dbReference type="RefSeq" id="XP_032800926.1">
    <property type="nucleotide sequence ID" value="XM_032945035.1"/>
</dbReference>
<dbReference type="KEGG" id="pmrn:116937907"/>
<dbReference type="SUPFAM" id="SSF47874">
    <property type="entry name" value="Annexin"/>
    <property type="match status" value="1"/>
</dbReference>
<evidence type="ECO:0000256" key="1">
    <source>
        <dbReference type="ARBA" id="ARBA00007831"/>
    </source>
</evidence>
<dbReference type="InterPro" id="IPR018502">
    <property type="entry name" value="Annexin_repeat"/>
</dbReference>
<dbReference type="Pfam" id="PF00191">
    <property type="entry name" value="Annexin"/>
    <property type="match status" value="4"/>
</dbReference>
<evidence type="ECO:0000313" key="7">
    <source>
        <dbReference type="Proteomes" id="UP001318040"/>
    </source>
</evidence>
<dbReference type="PRINTS" id="PR00196">
    <property type="entry name" value="ANNEXIN"/>
</dbReference>
<dbReference type="Proteomes" id="UP001318040">
    <property type="component" value="Unplaced"/>
</dbReference>
<dbReference type="FunFam" id="1.10.220.10:FF:000002">
    <property type="entry name" value="Annexin"/>
    <property type="match status" value="1"/>
</dbReference>
<protein>
    <recommendedName>
        <fullName evidence="6">Annexin</fullName>
    </recommendedName>
</protein>
<evidence type="ECO:0000256" key="4">
    <source>
        <dbReference type="ARBA" id="ARBA00023216"/>
    </source>
</evidence>
<dbReference type="FunFam" id="1.10.220.10:FF:000022">
    <property type="entry name" value="Annexin A5"/>
    <property type="match status" value="1"/>
</dbReference>
<sequence length="319" mass="35376">MAAKGSRGTIRDFPGFNADADAQILRKAMKGFGTDEKSIIDVLTRRSFAQRQKIIEAFKTAFGRDLVADVKSEVSGTLELVLVALLTAPDKYDAAEMRFALKGAGTDEDILIEVLASRTNRQLQALVRAYKHDYDSSLEDDICSDTDHYFQRMLVALLQGNRDDDGPVDAELVKKDAQVLLEAGEKSWGTDEEKFITVMCLRSFTHLRRVVDEYKSLSKKTLEESIQSEMSGSLERLMMAVVTCAVSTPTYFAERLYKAMKGAGTDERTLLRVLVSRSEIDLGDIQEVFANKYGGPLATSIQGEVGGDFRETLLKLCSP</sequence>
<dbReference type="InterPro" id="IPR018252">
    <property type="entry name" value="Annexin_repeat_CS"/>
</dbReference>
<dbReference type="FunFam" id="1.10.220.10:FF:000003">
    <property type="entry name" value="Annexin"/>
    <property type="match status" value="1"/>
</dbReference>
<dbReference type="InterPro" id="IPR037104">
    <property type="entry name" value="Annexin_sf"/>
</dbReference>
<dbReference type="GO" id="GO:0005737">
    <property type="term" value="C:cytoplasm"/>
    <property type="evidence" value="ECO:0007669"/>
    <property type="project" value="TreeGrafter"/>
</dbReference>
<dbReference type="GO" id="GO:0016197">
    <property type="term" value="P:endosomal transport"/>
    <property type="evidence" value="ECO:0007669"/>
    <property type="project" value="TreeGrafter"/>
</dbReference>
<keyword evidence="5 6" id="KW-0111">Calcium/phospholipid-binding</keyword>
<dbReference type="Gene3D" id="1.10.220.10">
    <property type="entry name" value="Annexin"/>
    <property type="match status" value="4"/>
</dbReference>
<comment type="similarity">
    <text evidence="1 6">Belongs to the annexin family.</text>
</comment>
<dbReference type="GO" id="GO:0005544">
    <property type="term" value="F:calcium-dependent phospholipid binding"/>
    <property type="evidence" value="ECO:0007669"/>
    <property type="project" value="UniProtKB-KW"/>
</dbReference>
<dbReference type="PROSITE" id="PS51897">
    <property type="entry name" value="ANNEXIN_2"/>
    <property type="match status" value="4"/>
</dbReference>
<dbReference type="GO" id="GO:0001786">
    <property type="term" value="F:phosphatidylserine binding"/>
    <property type="evidence" value="ECO:0007669"/>
    <property type="project" value="TreeGrafter"/>
</dbReference>
<dbReference type="SMART" id="SM00335">
    <property type="entry name" value="ANX"/>
    <property type="match status" value="4"/>
</dbReference>
<name>A0AAJ7SK52_PETMA</name>
<keyword evidence="2 6" id="KW-0677">Repeat</keyword>
<gene>
    <name evidence="8 9 10 11" type="primary">LOC116937907</name>
</gene>
<dbReference type="InterPro" id="IPR001464">
    <property type="entry name" value="Annexin"/>
</dbReference>
<dbReference type="PANTHER" id="PTHR10502">
    <property type="entry name" value="ANNEXIN"/>
    <property type="match status" value="1"/>
</dbReference>
<dbReference type="PRINTS" id="PR00199">
    <property type="entry name" value="ANNEXINIII"/>
</dbReference>
<dbReference type="RefSeq" id="XP_032800924.1">
    <property type="nucleotide sequence ID" value="XM_032945033.1"/>
</dbReference>
<accession>A0AAJ7SK52</accession>
<evidence type="ECO:0000256" key="3">
    <source>
        <dbReference type="ARBA" id="ARBA00022837"/>
    </source>
</evidence>
<dbReference type="RefSeq" id="XP_032800923.1">
    <property type="nucleotide sequence ID" value="XM_032945032.1"/>
</dbReference>
<dbReference type="AlphaFoldDB" id="A0AAJ7SK52"/>
<evidence type="ECO:0000256" key="2">
    <source>
        <dbReference type="ARBA" id="ARBA00022737"/>
    </source>
</evidence>
<comment type="domain">
    <text evidence="6">A pair of annexin repeats may form one binding site for calcium and phospholipid.</text>
</comment>
<dbReference type="RefSeq" id="XP_032800925.1">
    <property type="nucleotide sequence ID" value="XM_032945034.1"/>
</dbReference>
<dbReference type="FunFam" id="1.10.220.10:FF:000004">
    <property type="entry name" value="Annexin"/>
    <property type="match status" value="1"/>
</dbReference>
<dbReference type="GO" id="GO:0005509">
    <property type="term" value="F:calcium ion binding"/>
    <property type="evidence" value="ECO:0007669"/>
    <property type="project" value="InterPro"/>
</dbReference>
<evidence type="ECO:0000313" key="9">
    <source>
        <dbReference type="RefSeq" id="XP_032800924.1"/>
    </source>
</evidence>
<dbReference type="GO" id="GO:0005886">
    <property type="term" value="C:plasma membrane"/>
    <property type="evidence" value="ECO:0007669"/>
    <property type="project" value="TreeGrafter"/>
</dbReference>
<evidence type="ECO:0000313" key="8">
    <source>
        <dbReference type="RefSeq" id="XP_032800923.1"/>
    </source>
</evidence>
<keyword evidence="3 6" id="KW-0106">Calcium</keyword>
<dbReference type="InterPro" id="IPR002390">
    <property type="entry name" value="ANX3"/>
</dbReference>
<evidence type="ECO:0000256" key="6">
    <source>
        <dbReference type="RuleBase" id="RU003540"/>
    </source>
</evidence>
<dbReference type="GO" id="GO:0004859">
    <property type="term" value="F:phospholipase inhibitor activity"/>
    <property type="evidence" value="ECO:0007669"/>
    <property type="project" value="InterPro"/>
</dbReference>
<keyword evidence="7" id="KW-1185">Reference proteome</keyword>